<feature type="region of interest" description="Disordered" evidence="1">
    <location>
        <begin position="44"/>
        <end position="85"/>
    </location>
</feature>
<feature type="region of interest" description="Disordered" evidence="1">
    <location>
        <begin position="759"/>
        <end position="806"/>
    </location>
</feature>
<feature type="compositionally biased region" description="Polar residues" evidence="1">
    <location>
        <begin position="678"/>
        <end position="690"/>
    </location>
</feature>
<feature type="compositionally biased region" description="Low complexity" evidence="1">
    <location>
        <begin position="663"/>
        <end position="677"/>
    </location>
</feature>
<proteinExistence type="predicted"/>
<feature type="compositionally biased region" description="Polar residues" evidence="1">
    <location>
        <begin position="452"/>
        <end position="462"/>
    </location>
</feature>
<reference evidence="3" key="1">
    <citation type="submission" date="2023-04" db="EMBL/GenBank/DDBJ databases">
        <title>Chromosome-level genome of Chaenocephalus aceratus.</title>
        <authorList>
            <person name="Park H."/>
        </authorList>
    </citation>
    <scope>NUCLEOTIDE SEQUENCE</scope>
    <source>
        <strain evidence="3">DE</strain>
        <tissue evidence="3">Muscle</tissue>
    </source>
</reference>
<dbReference type="PANTHER" id="PTHR11324">
    <property type="entry name" value="IL16-RELATED"/>
    <property type="match status" value="1"/>
</dbReference>
<dbReference type="CDD" id="cd06763">
    <property type="entry name" value="PDZ7_PDZD2-PDZ4_hPro-IL-16-like"/>
    <property type="match status" value="1"/>
</dbReference>
<name>A0AAD9F960_DISEL</name>
<dbReference type="EMBL" id="JASDAP010000013">
    <property type="protein sequence ID" value="KAK1893329.1"/>
    <property type="molecule type" value="Genomic_DNA"/>
</dbReference>
<feature type="compositionally biased region" description="Basic and acidic residues" evidence="1">
    <location>
        <begin position="765"/>
        <end position="777"/>
    </location>
</feature>
<feature type="region of interest" description="Disordered" evidence="1">
    <location>
        <begin position="443"/>
        <end position="469"/>
    </location>
</feature>
<gene>
    <name evidence="3" type="ORF">KUDE01_008398</name>
</gene>
<protein>
    <submittedName>
        <fullName evidence="3">PDZ domain containing protein 2</fullName>
    </submittedName>
</protein>
<evidence type="ECO:0000259" key="2">
    <source>
        <dbReference type="PROSITE" id="PS50106"/>
    </source>
</evidence>
<feature type="region of interest" description="Disordered" evidence="1">
    <location>
        <begin position="970"/>
        <end position="1047"/>
    </location>
</feature>
<feature type="compositionally biased region" description="Polar residues" evidence="1">
    <location>
        <begin position="10"/>
        <end position="26"/>
    </location>
</feature>
<feature type="compositionally biased region" description="Polar residues" evidence="1">
    <location>
        <begin position="793"/>
        <end position="803"/>
    </location>
</feature>
<feature type="compositionally biased region" description="Basic residues" evidence="1">
    <location>
        <begin position="944"/>
        <end position="957"/>
    </location>
</feature>
<dbReference type="Proteomes" id="UP001228049">
    <property type="component" value="Unassembled WGS sequence"/>
</dbReference>
<dbReference type="Pfam" id="PF00595">
    <property type="entry name" value="PDZ"/>
    <property type="match status" value="2"/>
</dbReference>
<feature type="domain" description="PDZ" evidence="2">
    <location>
        <begin position="1088"/>
        <end position="1160"/>
    </location>
</feature>
<keyword evidence="4" id="KW-1185">Reference proteome</keyword>
<feature type="region of interest" description="Disordered" evidence="1">
    <location>
        <begin position="615"/>
        <end position="693"/>
    </location>
</feature>
<dbReference type="PANTHER" id="PTHR11324:SF16">
    <property type="entry name" value="PDZ DOMAIN-CONTAINING PROTEIN 2"/>
    <property type="match status" value="1"/>
</dbReference>
<evidence type="ECO:0000256" key="1">
    <source>
        <dbReference type="SAM" id="MobiDB-lite"/>
    </source>
</evidence>
<dbReference type="InterPro" id="IPR001478">
    <property type="entry name" value="PDZ"/>
</dbReference>
<dbReference type="PROSITE" id="PS50106">
    <property type="entry name" value="PDZ"/>
    <property type="match status" value="3"/>
</dbReference>
<feature type="domain" description="PDZ" evidence="2">
    <location>
        <begin position="329"/>
        <end position="413"/>
    </location>
</feature>
<feature type="region of interest" description="Disordered" evidence="1">
    <location>
        <begin position="1177"/>
        <end position="1196"/>
    </location>
</feature>
<feature type="compositionally biased region" description="Basic and acidic residues" evidence="1">
    <location>
        <begin position="549"/>
        <end position="558"/>
    </location>
</feature>
<feature type="compositionally biased region" description="Polar residues" evidence="1">
    <location>
        <begin position="622"/>
        <end position="644"/>
    </location>
</feature>
<feature type="domain" description="PDZ" evidence="2">
    <location>
        <begin position="1207"/>
        <end position="1292"/>
    </location>
</feature>
<dbReference type="CDD" id="cd06762">
    <property type="entry name" value="PDZ6_PDZD2-PDZ3_hPro-IL-16-like"/>
    <property type="match status" value="1"/>
</dbReference>
<feature type="region of interest" description="Disordered" evidence="1">
    <location>
        <begin position="258"/>
        <end position="314"/>
    </location>
</feature>
<organism evidence="3 4">
    <name type="scientific">Dissostichus eleginoides</name>
    <name type="common">Patagonian toothfish</name>
    <name type="synonym">Dissostichus amissus</name>
    <dbReference type="NCBI Taxonomy" id="100907"/>
    <lineage>
        <taxon>Eukaryota</taxon>
        <taxon>Metazoa</taxon>
        <taxon>Chordata</taxon>
        <taxon>Craniata</taxon>
        <taxon>Vertebrata</taxon>
        <taxon>Euteleostomi</taxon>
        <taxon>Actinopterygii</taxon>
        <taxon>Neopterygii</taxon>
        <taxon>Teleostei</taxon>
        <taxon>Neoteleostei</taxon>
        <taxon>Acanthomorphata</taxon>
        <taxon>Eupercaria</taxon>
        <taxon>Perciformes</taxon>
        <taxon>Notothenioidei</taxon>
        <taxon>Nototheniidae</taxon>
        <taxon>Dissostichus</taxon>
    </lineage>
</organism>
<feature type="compositionally biased region" description="Polar residues" evidence="1">
    <location>
        <begin position="1179"/>
        <end position="1190"/>
    </location>
</feature>
<evidence type="ECO:0000313" key="3">
    <source>
        <dbReference type="EMBL" id="KAK1893329.1"/>
    </source>
</evidence>
<feature type="compositionally biased region" description="Pro residues" evidence="1">
    <location>
        <begin position="72"/>
        <end position="81"/>
    </location>
</feature>
<feature type="compositionally biased region" description="Basic and acidic residues" evidence="1">
    <location>
        <begin position="928"/>
        <end position="937"/>
    </location>
</feature>
<dbReference type="Gene3D" id="2.30.42.10">
    <property type="match status" value="3"/>
</dbReference>
<feature type="region of interest" description="Disordered" evidence="1">
    <location>
        <begin position="1"/>
        <end position="26"/>
    </location>
</feature>
<comment type="caution">
    <text evidence="3">The sequence shown here is derived from an EMBL/GenBank/DDBJ whole genome shotgun (WGS) entry which is preliminary data.</text>
</comment>
<evidence type="ECO:0000313" key="4">
    <source>
        <dbReference type="Proteomes" id="UP001228049"/>
    </source>
</evidence>
<feature type="region of interest" description="Disordered" evidence="1">
    <location>
        <begin position="705"/>
        <end position="728"/>
    </location>
</feature>
<dbReference type="InterPro" id="IPR036034">
    <property type="entry name" value="PDZ_sf"/>
</dbReference>
<feature type="region of interest" description="Disordered" evidence="1">
    <location>
        <begin position="920"/>
        <end position="957"/>
    </location>
</feature>
<feature type="compositionally biased region" description="Basic and acidic residues" evidence="1">
    <location>
        <begin position="970"/>
        <end position="982"/>
    </location>
</feature>
<dbReference type="SUPFAM" id="SSF50156">
    <property type="entry name" value="PDZ domain-like"/>
    <property type="match status" value="3"/>
</dbReference>
<feature type="compositionally biased region" description="Polar residues" evidence="1">
    <location>
        <begin position="44"/>
        <end position="59"/>
    </location>
</feature>
<dbReference type="SMART" id="SM00228">
    <property type="entry name" value="PDZ"/>
    <property type="match status" value="3"/>
</dbReference>
<feature type="region of interest" description="Disordered" evidence="1">
    <location>
        <begin position="549"/>
        <end position="580"/>
    </location>
</feature>
<accession>A0AAD9F960</accession>
<sequence>MKRFLEPASRQGSLSSETELSQYFSQDASSHSFLSESVLTASNSEEALHQPSCSTSLEDNSSRPHEVESVYPAPPEKPPAPLNHHVEGVCQPISVSSPTSVRSPLLRQRRVMCFEDVLSDEEDSITTRSTALLHRTTKSVPFSEAEASDISKCDSAVLIAASSLDINGNSEDDGGLQRCGSLEVTTPLCGSFSQCEEALTNKSESPGPESPLMLIRKAGGSICTLSNLTINSENYTNPDDVQLESKRSPKLEHKAITRVKSMMSIKAPSPPQQQRSKADEPPPGIAPAQSPSSAPLGVRNPKTAGGLVPHQHCKKGDSGELVGVCTIDTVSLRRSEDESFGLDLEIMSSPLKVLIAGLKPGGAAERESTGKLCPGDEIVSFGEKLVRSSTYEELCELMHNLPVTLSLEIKRPVSAVDRLSSLMMSSGSSDGGPTLYPAKCVQRTSDEGQALSEHSGNSNHTAQTDHDVQIPITNIDDILSEVSPRSDTQNKFPYITSPDEPVSCCSGPQTVTLSQEAIIQLPTQSSPQDCCILEAGSGQGAMPPVETTHENHLSHLEPPEAGSKCMYPTGDDSDSSTTDDSVMVSKMVDSSGSLLEPSSDEEEVELFSFNAQQPASDGLCNESLSPKGSSTSQHASCPNTNLDQTLDVPQGSADVSLTDKDNSGQSSQLSQLLGASSTQPPCQPFNSTPTECHIRSATEPCDKVQAGVASSPGTLSTYSSPPPADNHSVIQGTVEHLHPDALLTSRTFIEVRLSPISGSSAPVVADHETVNPKDSQRSPRHRDARSAAMLPPANSTVDKTSGMTPERRSLSTEAAMSADFNPFSVRHKIKSFENLANFDRPAAKSTDIQSYALAYRASLNQRIAGYMGVVNSIDCRARQRSLSPYVENLIPTTPFSPFLGKSPSNITLINIELPYSSRNTASLSEDSPEARVQDRAAPHTPQVLRRKHGKLPRCRVRQLRALSMPELEKLRTEDFTRGHGEDGDTLEPGSYPNIPTKATESSPPAANLTEAEVTGGSRTDPGSHEETPEAGTETQPPSWSISLKELSSSPERRCKLQSLLPPPPLRSYVSALLQEAEGLPQVHDNTHLVVLSKEEGSGLGFSIAGGVDLEQKAITVHRVFTKGTASLEGTIQRGDSILSINGISLGGKTHGETVSCLHQARLSMQALVVIWRDEDGELSSDTPEQPTRNRSGGAGAVVDVGPGGALTVELHKTSAGLGFSLEGGKSSSQGDRPLLVKRVFKGGAAELSGVIQVGDEVVSINGCSLEGLMHHDAWRIIKATEEGPNLLLFRRPSTRP</sequence>
<feature type="compositionally biased region" description="Low complexity" evidence="1">
    <location>
        <begin position="1037"/>
        <end position="1047"/>
    </location>
</feature>